<dbReference type="Gene3D" id="3.30.160.250">
    <property type="match status" value="1"/>
</dbReference>
<dbReference type="Pfam" id="PF24113">
    <property type="entry name" value="DUF7387"/>
    <property type="match status" value="1"/>
</dbReference>
<organism evidence="1 2">
    <name type="scientific">Candidatus Liptonbacteria bacterium GWB1_49_6</name>
    <dbReference type="NCBI Taxonomy" id="1798644"/>
    <lineage>
        <taxon>Bacteria</taxon>
        <taxon>Candidatus Liptoniibacteriota</taxon>
    </lineage>
</organism>
<dbReference type="AlphaFoldDB" id="A0A1G2C773"/>
<accession>A0A1G2C773</accession>
<evidence type="ECO:0000313" key="1">
    <source>
        <dbReference type="EMBL" id="OGY96639.1"/>
    </source>
</evidence>
<dbReference type="Proteomes" id="UP000176648">
    <property type="component" value="Unassembled WGS sequence"/>
</dbReference>
<sequence>MAYKSTAIIQKEGKWFIARSLELGVTTQGKTINEAKENLKEAVELYLEDSPMSKKALSKETPFVTSIEV</sequence>
<protein>
    <recommendedName>
        <fullName evidence="3">HicB-like antitoxin of toxin-antitoxin system domain-containing protein</fullName>
    </recommendedName>
</protein>
<gene>
    <name evidence="1" type="ORF">A2122_00380</name>
</gene>
<dbReference type="PANTHER" id="PTHR34504">
    <property type="entry name" value="ANTITOXIN HICB"/>
    <property type="match status" value="1"/>
</dbReference>
<reference evidence="1 2" key="1">
    <citation type="journal article" date="2016" name="Nat. Commun.">
        <title>Thousands of microbial genomes shed light on interconnected biogeochemical processes in an aquifer system.</title>
        <authorList>
            <person name="Anantharaman K."/>
            <person name="Brown C.T."/>
            <person name="Hug L.A."/>
            <person name="Sharon I."/>
            <person name="Castelle C.J."/>
            <person name="Probst A.J."/>
            <person name="Thomas B.C."/>
            <person name="Singh A."/>
            <person name="Wilkins M.J."/>
            <person name="Karaoz U."/>
            <person name="Brodie E.L."/>
            <person name="Williams K.H."/>
            <person name="Hubbard S.S."/>
            <person name="Banfield J.F."/>
        </authorList>
    </citation>
    <scope>NUCLEOTIDE SEQUENCE [LARGE SCALE GENOMIC DNA]</scope>
</reference>
<dbReference type="InterPro" id="IPR055811">
    <property type="entry name" value="DUF7387"/>
</dbReference>
<dbReference type="PANTHER" id="PTHR34504:SF2">
    <property type="entry name" value="UPF0150 PROTEIN SSL0259"/>
    <property type="match status" value="1"/>
</dbReference>
<dbReference type="InterPro" id="IPR051404">
    <property type="entry name" value="TA_system_antitoxin"/>
</dbReference>
<name>A0A1G2C773_9BACT</name>
<evidence type="ECO:0000313" key="2">
    <source>
        <dbReference type="Proteomes" id="UP000176648"/>
    </source>
</evidence>
<dbReference type="STRING" id="1798644.A2122_00380"/>
<evidence type="ECO:0008006" key="3">
    <source>
        <dbReference type="Google" id="ProtNLM"/>
    </source>
</evidence>
<dbReference type="SUPFAM" id="SSF143100">
    <property type="entry name" value="TTHA1013/TTHA0281-like"/>
    <property type="match status" value="1"/>
</dbReference>
<dbReference type="InterPro" id="IPR035069">
    <property type="entry name" value="TTHA1013/TTHA0281-like"/>
</dbReference>
<comment type="caution">
    <text evidence="1">The sequence shown here is derived from an EMBL/GenBank/DDBJ whole genome shotgun (WGS) entry which is preliminary data.</text>
</comment>
<dbReference type="EMBL" id="MHKU01000026">
    <property type="protein sequence ID" value="OGY96639.1"/>
    <property type="molecule type" value="Genomic_DNA"/>
</dbReference>
<proteinExistence type="predicted"/>